<protein>
    <submittedName>
        <fullName evidence="1">Uncharacterized protein</fullName>
    </submittedName>
</protein>
<gene>
    <name evidence="1" type="ORF">CF15_00515</name>
</gene>
<accession>A0A0V8RTJ8</accession>
<organism evidence="1 2">
    <name type="scientific">Pyrodictium occultum</name>
    <dbReference type="NCBI Taxonomy" id="2309"/>
    <lineage>
        <taxon>Archaea</taxon>
        <taxon>Thermoproteota</taxon>
        <taxon>Thermoprotei</taxon>
        <taxon>Desulfurococcales</taxon>
        <taxon>Pyrodictiaceae</taxon>
        <taxon>Pyrodictium</taxon>
    </lineage>
</organism>
<keyword evidence="2" id="KW-1185">Reference proteome</keyword>
<dbReference type="InterPro" id="IPR027417">
    <property type="entry name" value="P-loop_NTPase"/>
</dbReference>
<proteinExistence type="predicted"/>
<dbReference type="AlphaFoldDB" id="A0A0V8RTJ8"/>
<evidence type="ECO:0000313" key="1">
    <source>
        <dbReference type="EMBL" id="KSW11383.1"/>
    </source>
</evidence>
<sequence>METSCLETGWCDLSEEHRRIRAALEGLLASYVRGDADEYWMPVIVAPYGSGKTTLLRHLEWYAGRIGTRALRVELSDIVEYIIERHGSVHESELPRVLEEYAREKLGRGDGVTVLLVDEVEESYDLLRGVVEYETSPFRGVAEAIRTRSTSVYLVLAFGPSSTLKEAVFGPVAWRSRVFTLPLLPKQVIERMVREKLGDSLGEATDLLANTVWWASKGRIAWARMLVDTVAAKLASALRSGPEKVESLLLGEEALSREIVEGVPLFDKTGYREVRRLVEDKALVPLLAALVGPVPLSLLEKMLGREVLPEASLAVVYSRTAVRVEDLLSEAESWITRYARAKGFQASSVEHAVSALEHVAQAWSRGGLMIYEPQSLRELFSLAADVAREIYSDDPHAAQLIEALSPDLLSPPLERLDEPAAALKPGMVARIYPVASSSPLVGCARRVGPSQVAEVVETLSLSELLDYSAKLSEVLGLESMIGKHGMKLAVLPLRLAQSQARSIACRMLSGERLAVLVVDTRRERREAKLPRLLEAVADLSGGLVAEAGPRLSLFIYSLLYGLSVSTSGCLPENLSGNDRRAVNLYADLLRSLLIEVLASRGSRGLASIEARARLVEREYGETAYALAALIGSVGVEPARRMVEEAARLQQRAWSLGERIAKLLGGPAPPRQASPAKVFSEVEGIYSLLEKNGYTAVAGVAGSCSTGIKGIRAPRIVALLLGIESYRPEENPEDLAELAEKLLAYSRRLPRHGVLAEAARLAEEAASLMEEVGSSGPAQALARLVMAPFIPAASRLVEELASLGRVYERLEAELAALPEALRRRAEEAVASDLSNVKSLSEAMDYLAKAVSLVGRLRTLSEQEGPGIEDLKNKIISLIDSIISDYTQASYAGQEAREEALAG</sequence>
<dbReference type="EMBL" id="LNTB01000001">
    <property type="protein sequence ID" value="KSW11383.1"/>
    <property type="molecule type" value="Genomic_DNA"/>
</dbReference>
<dbReference type="OrthoDB" id="206586at2157"/>
<dbReference type="SUPFAM" id="SSF52540">
    <property type="entry name" value="P-loop containing nucleoside triphosphate hydrolases"/>
    <property type="match status" value="1"/>
</dbReference>
<comment type="caution">
    <text evidence="1">The sequence shown here is derived from an EMBL/GenBank/DDBJ whole genome shotgun (WGS) entry which is preliminary data.</text>
</comment>
<name>A0A0V8RTJ8_PYROC</name>
<reference evidence="1 2" key="1">
    <citation type="submission" date="2015-11" db="EMBL/GenBank/DDBJ databases">
        <title>Genome sequence of Pyrodictium occultum PL-19, a marine hyperthermophilic archaeon isolated from Volcano, Italy.</title>
        <authorList>
            <person name="Utturkar S."/>
            <person name="Huber H."/>
            <person name="Leptihn S."/>
            <person name="Brown S."/>
            <person name="Stetter K.O."/>
            <person name="Podar M."/>
        </authorList>
    </citation>
    <scope>NUCLEOTIDE SEQUENCE [LARGE SCALE GENOMIC DNA]</scope>
    <source>
        <strain evidence="1 2">PL-19</strain>
    </source>
</reference>
<evidence type="ECO:0000313" key="2">
    <source>
        <dbReference type="Proteomes" id="UP000053352"/>
    </source>
</evidence>
<dbReference type="Proteomes" id="UP000053352">
    <property type="component" value="Unassembled WGS sequence"/>
</dbReference>
<dbReference type="RefSeq" id="WP_058370055.1">
    <property type="nucleotide sequence ID" value="NZ_LNTB01000001.1"/>
</dbReference>
<dbReference type="STRING" id="2309.CF15_00515"/>